<proteinExistence type="predicted"/>
<evidence type="ECO:0000313" key="2">
    <source>
        <dbReference type="EMBL" id="CAB4331830.1"/>
    </source>
</evidence>
<name>A0A6J5YV87_9ZZZZ</name>
<organism evidence="2">
    <name type="scientific">freshwater metagenome</name>
    <dbReference type="NCBI Taxonomy" id="449393"/>
    <lineage>
        <taxon>unclassified sequences</taxon>
        <taxon>metagenomes</taxon>
        <taxon>ecological metagenomes</taxon>
    </lineage>
</organism>
<keyword evidence="1" id="KW-0472">Membrane</keyword>
<protein>
    <submittedName>
        <fullName evidence="2">Unannotated protein</fullName>
    </submittedName>
</protein>
<keyword evidence="1" id="KW-0812">Transmembrane</keyword>
<evidence type="ECO:0000256" key="1">
    <source>
        <dbReference type="SAM" id="Phobius"/>
    </source>
</evidence>
<gene>
    <name evidence="2" type="ORF">UFOPK4080_00238</name>
</gene>
<dbReference type="InterPro" id="IPR023346">
    <property type="entry name" value="Lysozyme-like_dom_sf"/>
</dbReference>
<dbReference type="SUPFAM" id="SSF53955">
    <property type="entry name" value="Lysozyme-like"/>
    <property type="match status" value="1"/>
</dbReference>
<reference evidence="2" key="1">
    <citation type="submission" date="2020-05" db="EMBL/GenBank/DDBJ databases">
        <authorList>
            <person name="Chiriac C."/>
            <person name="Salcher M."/>
            <person name="Ghai R."/>
            <person name="Kavagutti S V."/>
        </authorList>
    </citation>
    <scope>NUCLEOTIDE SEQUENCE</scope>
</reference>
<keyword evidence="1" id="KW-1133">Transmembrane helix</keyword>
<accession>A0A6J5YV87</accession>
<feature type="transmembrane region" description="Helical" evidence="1">
    <location>
        <begin position="44"/>
        <end position="65"/>
    </location>
</feature>
<dbReference type="AlphaFoldDB" id="A0A6J5YV87"/>
<dbReference type="EMBL" id="CAESAG010000020">
    <property type="protein sequence ID" value="CAB4331830.1"/>
    <property type="molecule type" value="Genomic_DNA"/>
</dbReference>
<sequence length="220" mass="24982">MVEEKKGAVMKELLAEAFTRAKAALQQFFAALLSLKITKKNAPALWAVIASMILLGTAQPTAYGLEFPMTTRLALPNSTNLTSKNLTVKSGLPMVSLSSQMSEMAIVADLSRQVELARTKSGAKKVAREIMKSEYKWGEYQYTCLDKLWTRESHWNYKAHNRRSGAHGIPQALPAIKMDVVADDWRTNPVTQIRWGLRYIDIRYETPCRAWSKFSRSRYY</sequence>